<keyword evidence="2" id="KW-0378">Hydrolase</keyword>
<dbReference type="Proteomes" id="UP000735302">
    <property type="component" value="Unassembled WGS sequence"/>
</dbReference>
<comment type="caution">
    <text evidence="2">The sequence shown here is derived from an EMBL/GenBank/DDBJ whole genome shotgun (WGS) entry which is preliminary data.</text>
</comment>
<keyword evidence="2" id="KW-0067">ATP-binding</keyword>
<proteinExistence type="predicted"/>
<dbReference type="EMBL" id="BLXT01001085">
    <property type="protein sequence ID" value="GFN83071.1"/>
    <property type="molecule type" value="Genomic_DNA"/>
</dbReference>
<feature type="region of interest" description="Disordered" evidence="1">
    <location>
        <begin position="1"/>
        <end position="20"/>
    </location>
</feature>
<dbReference type="AlphaFoldDB" id="A0AAV3YJM1"/>
<protein>
    <submittedName>
        <fullName evidence="2">ATP-dependent DNA helicase</fullName>
    </submittedName>
</protein>
<evidence type="ECO:0000313" key="2">
    <source>
        <dbReference type="EMBL" id="GFN83071.1"/>
    </source>
</evidence>
<dbReference type="SUPFAM" id="SSF54001">
    <property type="entry name" value="Cysteine proteinases"/>
    <property type="match status" value="1"/>
</dbReference>
<keyword evidence="2" id="KW-0347">Helicase</keyword>
<dbReference type="Gene3D" id="3.90.70.120">
    <property type="match status" value="1"/>
</dbReference>
<gene>
    <name evidence="2" type="ORF">PoB_000957700</name>
</gene>
<feature type="region of interest" description="Disordered" evidence="1">
    <location>
        <begin position="292"/>
        <end position="334"/>
    </location>
</feature>
<sequence>MTPTDAMRPSVEASTHQGSSSFKFPGRQCMFNAIASCFMNEVTPVDKWSTKTLDKILRNGDWLYGNACITDSYPFASDLGKFYWIDGHHWKVHVGDAYYGSITDKEGPFVTFERALENVGKYSVLTMGSSTPAYSYCVIKNDNSIFVFDSHSRDTTGMASCDGKATLTAHSPDTVAGFMRDLLNSLKATDQFELTAITITSLSAPKLPNTDTEPIDICLLCQESDDSDSDTSSDVPLSEIKCLQTQVEQQRRSKCSEAGMLAVEGNIAVPESIGSGDIDSPAQAPISRNIAVPESIGSGDTDSPAQTTISDSNHTSNTLPPTTTRGRRRQRQPESWVFNIAKRQRNHGQEYKTRKEGFVPFENKKRTTALTSSFDHSLMGLAILEPIVFDSAFIKGAETVHRES</sequence>
<accession>A0AAV3YJM1</accession>
<feature type="compositionally biased region" description="Polar residues" evidence="1">
    <location>
        <begin position="298"/>
        <end position="319"/>
    </location>
</feature>
<organism evidence="2 3">
    <name type="scientific">Plakobranchus ocellatus</name>
    <dbReference type="NCBI Taxonomy" id="259542"/>
    <lineage>
        <taxon>Eukaryota</taxon>
        <taxon>Metazoa</taxon>
        <taxon>Spiralia</taxon>
        <taxon>Lophotrochozoa</taxon>
        <taxon>Mollusca</taxon>
        <taxon>Gastropoda</taxon>
        <taxon>Heterobranchia</taxon>
        <taxon>Euthyneura</taxon>
        <taxon>Panpulmonata</taxon>
        <taxon>Sacoglossa</taxon>
        <taxon>Placobranchoidea</taxon>
        <taxon>Plakobranchidae</taxon>
        <taxon>Plakobranchus</taxon>
    </lineage>
</organism>
<evidence type="ECO:0000313" key="3">
    <source>
        <dbReference type="Proteomes" id="UP000735302"/>
    </source>
</evidence>
<dbReference type="InterPro" id="IPR038765">
    <property type="entry name" value="Papain-like_cys_pep_sf"/>
</dbReference>
<keyword evidence="2" id="KW-0547">Nucleotide-binding</keyword>
<reference evidence="2 3" key="1">
    <citation type="journal article" date="2021" name="Elife">
        <title>Chloroplast acquisition without the gene transfer in kleptoplastic sea slugs, Plakobranchus ocellatus.</title>
        <authorList>
            <person name="Maeda T."/>
            <person name="Takahashi S."/>
            <person name="Yoshida T."/>
            <person name="Shimamura S."/>
            <person name="Takaki Y."/>
            <person name="Nagai Y."/>
            <person name="Toyoda A."/>
            <person name="Suzuki Y."/>
            <person name="Arimoto A."/>
            <person name="Ishii H."/>
            <person name="Satoh N."/>
            <person name="Nishiyama T."/>
            <person name="Hasebe M."/>
            <person name="Maruyama T."/>
            <person name="Minagawa J."/>
            <person name="Obokata J."/>
            <person name="Shigenobu S."/>
        </authorList>
    </citation>
    <scope>NUCLEOTIDE SEQUENCE [LARGE SCALE GENOMIC DNA]</scope>
</reference>
<evidence type="ECO:0000256" key="1">
    <source>
        <dbReference type="SAM" id="MobiDB-lite"/>
    </source>
</evidence>
<name>A0AAV3YJM1_9GAST</name>
<keyword evidence="3" id="KW-1185">Reference proteome</keyword>
<dbReference type="GO" id="GO:0004386">
    <property type="term" value="F:helicase activity"/>
    <property type="evidence" value="ECO:0007669"/>
    <property type="project" value="UniProtKB-KW"/>
</dbReference>